<dbReference type="STRING" id="87626.PTD2_02706"/>
<evidence type="ECO:0000256" key="1">
    <source>
        <dbReference type="SAM" id="Phobius"/>
    </source>
</evidence>
<organism evidence="3 4">
    <name type="scientific">Pseudoalteromonas tunicata D2</name>
    <dbReference type="NCBI Taxonomy" id="87626"/>
    <lineage>
        <taxon>Bacteria</taxon>
        <taxon>Pseudomonadati</taxon>
        <taxon>Pseudomonadota</taxon>
        <taxon>Gammaproteobacteria</taxon>
        <taxon>Alteromonadales</taxon>
        <taxon>Pseudoalteromonadaceae</taxon>
        <taxon>Pseudoalteromonas</taxon>
    </lineage>
</organism>
<accession>A4C4G2</accession>
<evidence type="ECO:0000313" key="4">
    <source>
        <dbReference type="Proteomes" id="UP000006201"/>
    </source>
</evidence>
<dbReference type="PANTHER" id="PTHR36153">
    <property type="entry name" value="INNER MEMBRANE PROTEIN-RELATED"/>
    <property type="match status" value="1"/>
</dbReference>
<dbReference type="Pfam" id="PF14331">
    <property type="entry name" value="IcmF-related_N"/>
    <property type="match status" value="1"/>
</dbReference>
<dbReference type="AlphaFoldDB" id="A4C4G2"/>
<dbReference type="RefSeq" id="WP_009836742.1">
    <property type="nucleotide sequence ID" value="NZ_AAOH01000001.1"/>
</dbReference>
<dbReference type="eggNOG" id="COG3523">
    <property type="taxonomic scope" value="Bacteria"/>
</dbReference>
<proteinExistence type="predicted"/>
<reference evidence="3 4" key="1">
    <citation type="submission" date="2006-02" db="EMBL/GenBank/DDBJ databases">
        <authorList>
            <person name="Moran M.A."/>
            <person name="Kjelleberg S."/>
            <person name="Egan S."/>
            <person name="Saunders N."/>
            <person name="Thomas T."/>
            <person name="Ferriera S."/>
            <person name="Johnson J."/>
            <person name="Kravitz S."/>
            <person name="Halpern A."/>
            <person name="Remington K."/>
            <person name="Beeson K."/>
            <person name="Tran B."/>
            <person name="Rogers Y.-H."/>
            <person name="Friedman R."/>
            <person name="Venter J.C."/>
        </authorList>
    </citation>
    <scope>NUCLEOTIDE SEQUENCE [LARGE SCALE GENOMIC DNA]</scope>
    <source>
        <strain evidence="3 4">D2</strain>
    </source>
</reference>
<keyword evidence="1" id="KW-0472">Membrane</keyword>
<gene>
    <name evidence="3" type="ORF">PTD2_02706</name>
</gene>
<name>A4C4G2_9GAMM</name>
<feature type="domain" description="Type VI secretion system component TssM1 N-terminal" evidence="2">
    <location>
        <begin position="179"/>
        <end position="351"/>
    </location>
</feature>
<keyword evidence="1" id="KW-1133">Transmembrane helix</keyword>
<dbReference type="Proteomes" id="UP000006201">
    <property type="component" value="Unassembled WGS sequence"/>
</dbReference>
<keyword evidence="1" id="KW-0812">Transmembrane</keyword>
<keyword evidence="4" id="KW-1185">Reference proteome</keyword>
<dbReference type="OrthoDB" id="9758229at2"/>
<evidence type="ECO:0000259" key="2">
    <source>
        <dbReference type="Pfam" id="PF14331"/>
    </source>
</evidence>
<comment type="caution">
    <text evidence="3">The sequence shown here is derived from an EMBL/GenBank/DDBJ whole genome shotgun (WGS) entry which is preliminary data.</text>
</comment>
<sequence length="1142" mass="129072">MKSFFKFLLVFFIWLVVLGLCLGVCILLEQELQLGVMIFLGILFTWYFIKFLIFIVKRINAKNRVEKLINHDKDSTGTKKISLLQFFIKRDIDKHISKVIKAINRIGSKSNSAPTKWVMHFKVNNTDGQWLYSKSVNRPKVTEPVFNEHPFINWLVFNEFVLLDVDEYLLSENNGAAQLEWYQLLNGLAASDKVMPVDSIVFSVNVNTIETALEQQKLADQLRRHYEDIRTFCGVEVNINIVLIGMDKLNGIDTWLSNLDPILKQKAFGVINSGTSSAEQLVQQTFSELGAVFSQGSLSYLVKYGYEQTAAELPFKASEIEDALTKCLTRLFSNNSFQNAPNCSGLFLVMEQESNFCFVEGLLEQPSLSWPYAVKTNVVTLSDKEKRKRKLLYLAGCSSLFGMIYLIYGQSMASLDQLMDKYQSKEFNLNNQSGLLESISARHELINDLQTLNVAHWFAQGNDPLKLNVLRAKTIDKIQKNILNPLDEVFLSDINKFDEMSINRKVDYITVLSRRINLINSAINGTGINDLALMPQPYDASFIRTMPAQLIEEINTVYLQRIDLLQQSGREKLNTLLSKEKTQFQNSIISLLSSNNDNLEWLTNWVNQNQSIKDITLASYWQGTVLDADDIKVPRVYTVAGKAVIDSFFSDLRLALGEDNQFLAVYQPKFIEQYQINYLASWGAFLTSFNLGEKTLATRDQWLNVINNLTTGRNIYFKLLNELDFQLAPFKDSENVPQWLEFALYYQDMLALGEDKVNSNKKKNAVLTKLALKLIGSTGAVGKAIAGSAKSGLKTQKKLDKASGSGPGPTERELNLQQAAAELDNYKSTLADLVFKVEQKSESYKNAVGYFSNPDNPAAAGTSLAAAQGSIQKLQGLVGKSGISTVPFWQIYTGPVSLLEQFMVKEAACKLDDFWQEKFLFELQGVPSAKVESFAYGEGGILWGFIDSYIQPFIYTKKAGIYTNKRVNELGLPFLPDYLSYLSTVKDFSKRQKFESFSLDITSKPTSLNNSALLYVSKTQLALQCASGEQKIENNNYITSQHFTWEQSCGPVSLSFQIGNKTIVKSYPGQDGLKHFLNDFKAGKKRFETEEFAEHFYVLDQFKIRYLDVTFEIEGGAKLLSALNQLPPSPPKNLAMCWSRYE</sequence>
<dbReference type="InterPro" id="IPR025743">
    <property type="entry name" value="TssM1_N"/>
</dbReference>
<dbReference type="PANTHER" id="PTHR36153:SF1">
    <property type="entry name" value="TYPE VI SECRETION SYSTEM COMPONENT TSSM1"/>
    <property type="match status" value="1"/>
</dbReference>
<dbReference type="EMBL" id="AAOH01000001">
    <property type="protein sequence ID" value="EAR30444.1"/>
    <property type="molecule type" value="Genomic_DNA"/>
</dbReference>
<feature type="transmembrane region" description="Helical" evidence="1">
    <location>
        <begin position="33"/>
        <end position="56"/>
    </location>
</feature>
<feature type="transmembrane region" description="Helical" evidence="1">
    <location>
        <begin position="391"/>
        <end position="408"/>
    </location>
</feature>
<protein>
    <recommendedName>
        <fullName evidence="2">Type VI secretion system component TssM1 N-terminal domain-containing protein</fullName>
    </recommendedName>
</protein>
<dbReference type="HOGENOM" id="CLU_004067_0_0_6"/>
<evidence type="ECO:0000313" key="3">
    <source>
        <dbReference type="EMBL" id="EAR30444.1"/>
    </source>
</evidence>
<dbReference type="InterPro" id="IPR053156">
    <property type="entry name" value="T6SS_TssM-like"/>
</dbReference>